<evidence type="ECO:0000313" key="1">
    <source>
        <dbReference type="EMBL" id="TMM30103.1"/>
    </source>
</evidence>
<dbReference type="PANTHER" id="PTHR21174:SF0">
    <property type="entry name" value="HD PHOSPHOHYDROLASE FAMILY PROTEIN-RELATED"/>
    <property type="match status" value="1"/>
</dbReference>
<reference evidence="1 2" key="1">
    <citation type="submission" date="2019-05" db="EMBL/GenBank/DDBJ databases">
        <title>Polaribacter aestuariivivens sp. nov., isolated from a tidal flat.</title>
        <authorList>
            <person name="Yoon J.-H."/>
        </authorList>
    </citation>
    <scope>NUCLEOTIDE SEQUENCE [LARGE SCALE GENOMIC DNA]</scope>
    <source>
        <strain evidence="1 2">DBTF-3</strain>
    </source>
</reference>
<evidence type="ECO:0000313" key="2">
    <source>
        <dbReference type="Proteomes" id="UP000307140"/>
    </source>
</evidence>
<dbReference type="SUPFAM" id="SSF109604">
    <property type="entry name" value="HD-domain/PDEase-like"/>
    <property type="match status" value="1"/>
</dbReference>
<organism evidence="1 2">
    <name type="scientific">Polaribacter aestuariivivens</name>
    <dbReference type="NCBI Taxonomy" id="2304626"/>
    <lineage>
        <taxon>Bacteria</taxon>
        <taxon>Pseudomonadati</taxon>
        <taxon>Bacteroidota</taxon>
        <taxon>Flavobacteriia</taxon>
        <taxon>Flavobacteriales</taxon>
        <taxon>Flavobacteriaceae</taxon>
    </lineage>
</organism>
<protein>
    <recommendedName>
        <fullName evidence="3">Phosphohydrolase</fullName>
    </recommendedName>
</protein>
<proteinExistence type="predicted"/>
<dbReference type="AlphaFoldDB" id="A0A5S3N4A3"/>
<dbReference type="EMBL" id="VANR01000004">
    <property type="protein sequence ID" value="TMM30103.1"/>
    <property type="molecule type" value="Genomic_DNA"/>
</dbReference>
<dbReference type="PIRSF" id="PIRSF035170">
    <property type="entry name" value="HD_phosphohydro"/>
    <property type="match status" value="1"/>
</dbReference>
<sequence>MLNLAKENASEIKNLDEVLFAIWFHDIIYKARSKKNEARSAKFAKKNLQKHLFKELDIHKISQLILSTKKHKIIIDDDLDNAFLLDFDLCILGQNWKVYEAYTQKIRKEYKLYPDFLYVPARKKVLQDFLNREKLFFTEKYQQLFEAKARENIQKEINLYS</sequence>
<dbReference type="OrthoDB" id="9808993at2"/>
<evidence type="ECO:0008006" key="3">
    <source>
        <dbReference type="Google" id="ProtNLM"/>
    </source>
</evidence>
<dbReference type="PANTHER" id="PTHR21174">
    <property type="match status" value="1"/>
</dbReference>
<dbReference type="Gene3D" id="1.10.3210.10">
    <property type="entry name" value="Hypothetical protein af1432"/>
    <property type="match status" value="1"/>
</dbReference>
<dbReference type="InterPro" id="IPR009218">
    <property type="entry name" value="HD_phosphohydro"/>
</dbReference>
<name>A0A5S3N4A3_9FLAO</name>
<accession>A0A5S3N4A3</accession>
<dbReference type="Proteomes" id="UP000307140">
    <property type="component" value="Unassembled WGS sequence"/>
</dbReference>
<comment type="caution">
    <text evidence="1">The sequence shown here is derived from an EMBL/GenBank/DDBJ whole genome shotgun (WGS) entry which is preliminary data.</text>
</comment>
<gene>
    <name evidence="1" type="ORF">FDT66_08225</name>
</gene>
<keyword evidence="2" id="KW-1185">Reference proteome</keyword>